<evidence type="ECO:0000313" key="2">
    <source>
        <dbReference type="EMBL" id="CAG9563599.1"/>
    </source>
</evidence>
<evidence type="ECO:0000313" key="3">
    <source>
        <dbReference type="Proteomes" id="UP000789524"/>
    </source>
</evidence>
<dbReference type="AlphaFoldDB" id="A0A8J2QIB5"/>
<name>A0A8J2QIB5_9NEOP</name>
<proteinExistence type="predicted"/>
<dbReference type="EMBL" id="CAKASE010000049">
    <property type="protein sequence ID" value="CAG9563599.1"/>
    <property type="molecule type" value="Genomic_DNA"/>
</dbReference>
<sequence length="129" mass="14792">MYIYNNWLRPWSRRRALLVTKAYQLRDGSERIIIYLEKWQRAPSPAHPQPAPPHPPTPACTPRTPATRAALPGLPFAFALRYTLTRQELQLVACVQRSRRGAGPAGRGERGGIKREWEGEARLGYREEF</sequence>
<feature type="region of interest" description="Disordered" evidence="1">
    <location>
        <begin position="43"/>
        <end position="64"/>
    </location>
</feature>
<evidence type="ECO:0000256" key="1">
    <source>
        <dbReference type="SAM" id="MobiDB-lite"/>
    </source>
</evidence>
<feature type="compositionally biased region" description="Pro residues" evidence="1">
    <location>
        <begin position="45"/>
        <end position="59"/>
    </location>
</feature>
<keyword evidence="3" id="KW-1185">Reference proteome</keyword>
<organism evidence="2 3">
    <name type="scientific">Danaus chrysippus</name>
    <name type="common">African queen</name>
    <dbReference type="NCBI Taxonomy" id="151541"/>
    <lineage>
        <taxon>Eukaryota</taxon>
        <taxon>Metazoa</taxon>
        <taxon>Ecdysozoa</taxon>
        <taxon>Arthropoda</taxon>
        <taxon>Hexapoda</taxon>
        <taxon>Insecta</taxon>
        <taxon>Pterygota</taxon>
        <taxon>Neoptera</taxon>
        <taxon>Endopterygota</taxon>
        <taxon>Lepidoptera</taxon>
        <taxon>Glossata</taxon>
        <taxon>Ditrysia</taxon>
        <taxon>Papilionoidea</taxon>
        <taxon>Nymphalidae</taxon>
        <taxon>Danainae</taxon>
        <taxon>Danaini</taxon>
        <taxon>Danaina</taxon>
        <taxon>Danaus</taxon>
        <taxon>Anosia</taxon>
    </lineage>
</organism>
<comment type="caution">
    <text evidence="2">The sequence shown here is derived from an EMBL/GenBank/DDBJ whole genome shotgun (WGS) entry which is preliminary data.</text>
</comment>
<gene>
    <name evidence="2" type="ORF">DCHRY22_LOCUS4710</name>
</gene>
<dbReference type="Proteomes" id="UP000789524">
    <property type="component" value="Unassembled WGS sequence"/>
</dbReference>
<reference evidence="2" key="1">
    <citation type="submission" date="2021-09" db="EMBL/GenBank/DDBJ databases">
        <authorList>
            <person name="Martin H S."/>
        </authorList>
    </citation>
    <scope>NUCLEOTIDE SEQUENCE</scope>
</reference>
<accession>A0A8J2QIB5</accession>
<protein>
    <submittedName>
        <fullName evidence="2">(African queen) hypothetical protein</fullName>
    </submittedName>
</protein>